<feature type="domain" description="DUF4283" evidence="2">
    <location>
        <begin position="40"/>
        <end position="121"/>
    </location>
</feature>
<accession>A0A8X7PZC7</accession>
<evidence type="ECO:0008006" key="6">
    <source>
        <dbReference type="Google" id="ProtNLM"/>
    </source>
</evidence>
<feature type="compositionally biased region" description="Basic and acidic residues" evidence="1">
    <location>
        <begin position="219"/>
        <end position="228"/>
    </location>
</feature>
<dbReference type="Proteomes" id="UP000886595">
    <property type="component" value="Unassembled WGS sequence"/>
</dbReference>
<dbReference type="PANTHER" id="PTHR31286:SF163">
    <property type="entry name" value="ZINC KNUCKLE CX2CX4HX4C DOMAIN-CONTAINING PROTEIN"/>
    <property type="match status" value="1"/>
</dbReference>
<sequence length="307" mass="35133">MAKRFTAEEKGKGISTNQPEARRIRLQVLDFDPSELIRDNALTLIGRLTNPRKQNMVSVLSYLPKKWNLLGRVAGSELGDDCFQCRFEEESDLQRVLDERPYQFARWMIIIQRWEPVISPTFPSQIPFWINIKGLPLHFWHEKVIRNIGFQLGALENYQLTKSSARIRLRVDGLQPIVKDTILDFDSGEETHLKLEYENLANHCSYCNRLTHLQSQCPERAHERHRTSQETLPSGPPAQERTNSIRGEYRPSAPAPPVPAEETSAPSDGFHQRVDRHGNLFGQRVAAVSTTVGLKNKITPPPNRPLD</sequence>
<dbReference type="InterPro" id="IPR025558">
    <property type="entry name" value="DUF4283"/>
</dbReference>
<name>A0A8X7PZC7_BRACI</name>
<dbReference type="OrthoDB" id="1729074at2759"/>
<dbReference type="AlphaFoldDB" id="A0A8X7PZC7"/>
<feature type="domain" description="Zinc knuckle CX2CX4HX4C" evidence="3">
    <location>
        <begin position="174"/>
        <end position="218"/>
    </location>
</feature>
<proteinExistence type="predicted"/>
<keyword evidence="5" id="KW-1185">Reference proteome</keyword>
<organism evidence="4 5">
    <name type="scientific">Brassica carinata</name>
    <name type="common">Ethiopian mustard</name>
    <name type="synonym">Abyssinian cabbage</name>
    <dbReference type="NCBI Taxonomy" id="52824"/>
    <lineage>
        <taxon>Eukaryota</taxon>
        <taxon>Viridiplantae</taxon>
        <taxon>Streptophyta</taxon>
        <taxon>Embryophyta</taxon>
        <taxon>Tracheophyta</taxon>
        <taxon>Spermatophyta</taxon>
        <taxon>Magnoliopsida</taxon>
        <taxon>eudicotyledons</taxon>
        <taxon>Gunneridae</taxon>
        <taxon>Pentapetalae</taxon>
        <taxon>rosids</taxon>
        <taxon>malvids</taxon>
        <taxon>Brassicales</taxon>
        <taxon>Brassicaceae</taxon>
        <taxon>Brassiceae</taxon>
        <taxon>Brassica</taxon>
    </lineage>
</organism>
<protein>
    <recommendedName>
        <fullName evidence="6">DUF4283 domain-containing protein</fullName>
    </recommendedName>
</protein>
<evidence type="ECO:0000259" key="3">
    <source>
        <dbReference type="Pfam" id="PF14392"/>
    </source>
</evidence>
<evidence type="ECO:0000256" key="1">
    <source>
        <dbReference type="SAM" id="MobiDB-lite"/>
    </source>
</evidence>
<gene>
    <name evidence="4" type="ORF">Bca52824_080170</name>
</gene>
<dbReference type="InterPro" id="IPR040256">
    <property type="entry name" value="At4g02000-like"/>
</dbReference>
<dbReference type="InterPro" id="IPR025836">
    <property type="entry name" value="Zn_knuckle_CX2CX4HX4C"/>
</dbReference>
<evidence type="ECO:0000313" key="4">
    <source>
        <dbReference type="EMBL" id="KAG2260876.1"/>
    </source>
</evidence>
<dbReference type="Pfam" id="PF14111">
    <property type="entry name" value="DUF4283"/>
    <property type="match status" value="1"/>
</dbReference>
<feature type="region of interest" description="Disordered" evidence="1">
    <location>
        <begin position="218"/>
        <end position="282"/>
    </location>
</feature>
<feature type="region of interest" description="Disordered" evidence="1">
    <location>
        <begin position="288"/>
        <end position="307"/>
    </location>
</feature>
<comment type="caution">
    <text evidence="4">The sequence shown here is derived from an EMBL/GenBank/DDBJ whole genome shotgun (WGS) entry which is preliminary data.</text>
</comment>
<reference evidence="4 5" key="1">
    <citation type="submission" date="2020-02" db="EMBL/GenBank/DDBJ databases">
        <authorList>
            <person name="Ma Q."/>
            <person name="Huang Y."/>
            <person name="Song X."/>
            <person name="Pei D."/>
        </authorList>
    </citation>
    <scope>NUCLEOTIDE SEQUENCE [LARGE SCALE GENOMIC DNA]</scope>
    <source>
        <strain evidence="4">Sxm20200214</strain>
        <tissue evidence="4">Leaf</tissue>
    </source>
</reference>
<dbReference type="EMBL" id="JAAMPC010000015">
    <property type="protein sequence ID" value="KAG2260876.1"/>
    <property type="molecule type" value="Genomic_DNA"/>
</dbReference>
<evidence type="ECO:0000259" key="2">
    <source>
        <dbReference type="Pfam" id="PF14111"/>
    </source>
</evidence>
<dbReference type="Pfam" id="PF14392">
    <property type="entry name" value="zf-CCHC_4"/>
    <property type="match status" value="1"/>
</dbReference>
<dbReference type="PANTHER" id="PTHR31286">
    <property type="entry name" value="GLYCINE-RICH CELL WALL STRUCTURAL PROTEIN 1.8-LIKE"/>
    <property type="match status" value="1"/>
</dbReference>
<evidence type="ECO:0000313" key="5">
    <source>
        <dbReference type="Proteomes" id="UP000886595"/>
    </source>
</evidence>